<gene>
    <name evidence="6" type="ORF">M0811_06549</name>
</gene>
<dbReference type="Proteomes" id="UP001149090">
    <property type="component" value="Unassembled WGS sequence"/>
</dbReference>
<protein>
    <submittedName>
        <fullName evidence="6">Cathepsin l1</fullName>
    </submittedName>
</protein>
<feature type="signal peptide" evidence="3">
    <location>
        <begin position="1"/>
        <end position="21"/>
    </location>
</feature>
<dbReference type="GO" id="GO:0006508">
    <property type="term" value="P:proteolysis"/>
    <property type="evidence" value="ECO:0007669"/>
    <property type="project" value="InterPro"/>
</dbReference>
<keyword evidence="2" id="KW-1015">Disulfide bond</keyword>
<dbReference type="InterPro" id="IPR013128">
    <property type="entry name" value="Peptidase_C1A"/>
</dbReference>
<dbReference type="InterPro" id="IPR039417">
    <property type="entry name" value="Peptidase_C1A_papain-like"/>
</dbReference>
<evidence type="ECO:0000256" key="2">
    <source>
        <dbReference type="ARBA" id="ARBA00023157"/>
    </source>
</evidence>
<evidence type="ECO:0000313" key="7">
    <source>
        <dbReference type="Proteomes" id="UP001149090"/>
    </source>
</evidence>
<dbReference type="SMART" id="SM00645">
    <property type="entry name" value="Pept_C1"/>
    <property type="match status" value="1"/>
</dbReference>
<dbReference type="PANTHER" id="PTHR12411">
    <property type="entry name" value="CYSTEINE PROTEASE FAMILY C1-RELATED"/>
    <property type="match status" value="1"/>
</dbReference>
<sequence length="324" mass="36671">MKKFLILIFCFFLITTTFVQSKETKQKLFENFKKDFQKKYNLEEEKYRMKIFEENVKRIKEHNSRSETYKLGINEMSDLSAEEKREKYLLPMRRVVQEKKTHLKSTVPDSWDWRKNNSVTPVKDEGDCGSCWAFGTTGCVEGCVAKASGKLVSLSEQQLVDCDHTCFGCSGGLASKAFQWIIQNKGICSEAAYPYVAVQQTCKPCTVSASITSATQSAVQNEEALKENCYNFGPISVSFYVMDDFFNYKSGVYYNSKCPSDSTNYAALIVGYGYDSSSSLDYWILKNSWGTSWGISGYAWIARNKGGMCGIATDAWYLEGCQSL</sequence>
<comment type="similarity">
    <text evidence="1">Belongs to the peptidase C1 family.</text>
</comment>
<dbReference type="Pfam" id="PF00112">
    <property type="entry name" value="Peptidase_C1"/>
    <property type="match status" value="1"/>
</dbReference>
<dbReference type="Gene3D" id="3.90.70.10">
    <property type="entry name" value="Cysteine proteinases"/>
    <property type="match status" value="1"/>
</dbReference>
<dbReference type="GO" id="GO:0008234">
    <property type="term" value="F:cysteine-type peptidase activity"/>
    <property type="evidence" value="ECO:0007669"/>
    <property type="project" value="InterPro"/>
</dbReference>
<accession>A0A9Q0RD18</accession>
<evidence type="ECO:0000256" key="3">
    <source>
        <dbReference type="SAM" id="SignalP"/>
    </source>
</evidence>
<dbReference type="AlphaFoldDB" id="A0A9Q0RD18"/>
<proteinExistence type="inferred from homology"/>
<dbReference type="CDD" id="cd02248">
    <property type="entry name" value="Peptidase_C1A"/>
    <property type="match status" value="1"/>
</dbReference>
<evidence type="ECO:0000313" key="6">
    <source>
        <dbReference type="EMBL" id="KAJ5075687.1"/>
    </source>
</evidence>
<feature type="domain" description="Cathepsin propeptide inhibitor" evidence="5">
    <location>
        <begin position="29"/>
        <end position="84"/>
    </location>
</feature>
<evidence type="ECO:0000259" key="4">
    <source>
        <dbReference type="SMART" id="SM00645"/>
    </source>
</evidence>
<keyword evidence="7" id="KW-1185">Reference proteome</keyword>
<name>A0A9Q0RD18_ANAIG</name>
<comment type="caution">
    <text evidence="6">The sequence shown here is derived from an EMBL/GenBank/DDBJ whole genome shotgun (WGS) entry which is preliminary data.</text>
</comment>
<feature type="domain" description="Peptidase C1A papain C-terminal" evidence="4">
    <location>
        <begin position="107"/>
        <end position="319"/>
    </location>
</feature>
<keyword evidence="3" id="KW-0732">Signal</keyword>
<organism evidence="6 7">
    <name type="scientific">Anaeramoeba ignava</name>
    <name type="common">Anaerobic marine amoeba</name>
    <dbReference type="NCBI Taxonomy" id="1746090"/>
    <lineage>
        <taxon>Eukaryota</taxon>
        <taxon>Metamonada</taxon>
        <taxon>Anaeramoebidae</taxon>
        <taxon>Anaeramoeba</taxon>
    </lineage>
</organism>
<dbReference type="InterPro" id="IPR038765">
    <property type="entry name" value="Papain-like_cys_pep_sf"/>
</dbReference>
<reference evidence="6" key="1">
    <citation type="submission" date="2022-10" db="EMBL/GenBank/DDBJ databases">
        <title>Novel sulphate-reducing endosymbionts in the free-living metamonad Anaeramoeba.</title>
        <authorList>
            <person name="Jerlstrom-Hultqvist J."/>
            <person name="Cepicka I."/>
            <person name="Gallot-Lavallee L."/>
            <person name="Salas-Leiva D."/>
            <person name="Curtis B.A."/>
            <person name="Zahonova K."/>
            <person name="Pipaliya S."/>
            <person name="Dacks J."/>
            <person name="Roger A.J."/>
        </authorList>
    </citation>
    <scope>NUCLEOTIDE SEQUENCE</scope>
    <source>
        <strain evidence="6">BMAN</strain>
    </source>
</reference>
<dbReference type="FunFam" id="3.90.70.10:FF:000039">
    <property type="entry name" value="Cysteine proteinase 2, putative"/>
    <property type="match status" value="1"/>
</dbReference>
<dbReference type="InterPro" id="IPR013201">
    <property type="entry name" value="Prot_inhib_I29"/>
</dbReference>
<dbReference type="InterPro" id="IPR000668">
    <property type="entry name" value="Peptidase_C1A_C"/>
</dbReference>
<evidence type="ECO:0000259" key="5">
    <source>
        <dbReference type="SMART" id="SM00848"/>
    </source>
</evidence>
<dbReference type="EMBL" id="JAPDFW010000063">
    <property type="protein sequence ID" value="KAJ5075687.1"/>
    <property type="molecule type" value="Genomic_DNA"/>
</dbReference>
<dbReference type="SUPFAM" id="SSF54001">
    <property type="entry name" value="Cysteine proteinases"/>
    <property type="match status" value="1"/>
</dbReference>
<feature type="chain" id="PRO_5040265812" evidence="3">
    <location>
        <begin position="22"/>
        <end position="324"/>
    </location>
</feature>
<dbReference type="SMART" id="SM00848">
    <property type="entry name" value="Inhibitor_I29"/>
    <property type="match status" value="1"/>
</dbReference>
<dbReference type="Pfam" id="PF08246">
    <property type="entry name" value="Inhibitor_I29"/>
    <property type="match status" value="1"/>
</dbReference>
<dbReference type="OrthoDB" id="10253408at2759"/>
<evidence type="ECO:0000256" key="1">
    <source>
        <dbReference type="ARBA" id="ARBA00008455"/>
    </source>
</evidence>
<dbReference type="OMA" id="HGKTNNN"/>
<dbReference type="PRINTS" id="PR00705">
    <property type="entry name" value="PAPAIN"/>
</dbReference>